<dbReference type="PANTHER" id="PTHR21661">
    <property type="entry name" value="EPOXIDE HYDROLASE 1-RELATED"/>
    <property type="match status" value="1"/>
</dbReference>
<evidence type="ECO:0000256" key="3">
    <source>
        <dbReference type="ARBA" id="ARBA00022801"/>
    </source>
</evidence>
<organism evidence="6 7">
    <name type="scientific">Frigidibacter albus</name>
    <dbReference type="NCBI Taxonomy" id="1465486"/>
    <lineage>
        <taxon>Bacteria</taxon>
        <taxon>Pseudomonadati</taxon>
        <taxon>Pseudomonadota</taxon>
        <taxon>Alphaproteobacteria</taxon>
        <taxon>Rhodobacterales</taxon>
        <taxon>Paracoccaceae</taxon>
        <taxon>Frigidibacter</taxon>
    </lineage>
</organism>
<evidence type="ECO:0000256" key="4">
    <source>
        <dbReference type="PIRSR" id="PIRSR001112-1"/>
    </source>
</evidence>
<dbReference type="Pfam" id="PF06441">
    <property type="entry name" value="EHN"/>
    <property type="match status" value="1"/>
</dbReference>
<evidence type="ECO:0000256" key="1">
    <source>
        <dbReference type="ARBA" id="ARBA00010088"/>
    </source>
</evidence>
<dbReference type="GO" id="GO:0097176">
    <property type="term" value="P:epoxide metabolic process"/>
    <property type="evidence" value="ECO:0007669"/>
    <property type="project" value="TreeGrafter"/>
</dbReference>
<dbReference type="PANTHER" id="PTHR21661:SF35">
    <property type="entry name" value="EPOXIDE HYDROLASE"/>
    <property type="match status" value="1"/>
</dbReference>
<evidence type="ECO:0000313" key="6">
    <source>
        <dbReference type="EMBL" id="MZQ91097.1"/>
    </source>
</evidence>
<dbReference type="Proteomes" id="UP000477083">
    <property type="component" value="Unassembled WGS sequence"/>
</dbReference>
<feature type="active site" description="Proton acceptor" evidence="4">
    <location>
        <position position="349"/>
    </location>
</feature>
<keyword evidence="2" id="KW-0058">Aromatic hydrocarbons catabolism</keyword>
<gene>
    <name evidence="6" type="ORF">GS660_18560</name>
</gene>
<dbReference type="Gene3D" id="3.40.50.1820">
    <property type="entry name" value="alpha/beta hydrolase"/>
    <property type="match status" value="1"/>
</dbReference>
<evidence type="ECO:0000256" key="2">
    <source>
        <dbReference type="ARBA" id="ARBA00022797"/>
    </source>
</evidence>
<dbReference type="InterPro" id="IPR016292">
    <property type="entry name" value="Epoxide_hydrolase"/>
</dbReference>
<keyword evidence="3 6" id="KW-0378">Hydrolase</keyword>
<comment type="similarity">
    <text evidence="1">Belongs to the peptidase S33 family.</text>
</comment>
<dbReference type="SUPFAM" id="SSF53474">
    <property type="entry name" value="alpha/beta-Hydrolases"/>
    <property type="match status" value="1"/>
</dbReference>
<feature type="domain" description="Epoxide hydrolase N-terminal" evidence="5">
    <location>
        <begin position="3"/>
        <end position="104"/>
    </location>
</feature>
<evidence type="ECO:0000259" key="5">
    <source>
        <dbReference type="Pfam" id="PF06441"/>
    </source>
</evidence>
<dbReference type="GO" id="GO:0004301">
    <property type="term" value="F:epoxide hydrolase activity"/>
    <property type="evidence" value="ECO:0007669"/>
    <property type="project" value="TreeGrafter"/>
</dbReference>
<protein>
    <submittedName>
        <fullName evidence="6">Epoxide hydrolase</fullName>
    </submittedName>
</protein>
<feature type="active site" description="Nucleophile" evidence="4">
    <location>
        <position position="164"/>
    </location>
</feature>
<accession>A0A6L8VL40</accession>
<feature type="active site" description="Proton donor" evidence="4">
    <location>
        <position position="285"/>
    </location>
</feature>
<dbReference type="EMBL" id="WWNR01000015">
    <property type="protein sequence ID" value="MZQ91097.1"/>
    <property type="molecule type" value="Genomic_DNA"/>
</dbReference>
<keyword evidence="7" id="KW-1185">Reference proteome</keyword>
<name>A0A6L8VL40_9RHOB</name>
<dbReference type="InterPro" id="IPR000639">
    <property type="entry name" value="Epox_hydrolase-like"/>
</dbReference>
<comment type="caution">
    <text evidence="6">The sequence shown here is derived from an EMBL/GenBank/DDBJ whole genome shotgun (WGS) entry which is preliminary data.</text>
</comment>
<reference evidence="6 7" key="1">
    <citation type="submission" date="2020-01" db="EMBL/GenBank/DDBJ databases">
        <title>Frigidibacter albus SP32T (=CGMCC 1.13995T).</title>
        <authorList>
            <person name="Liao X."/>
        </authorList>
    </citation>
    <scope>NUCLEOTIDE SEQUENCE [LARGE SCALE GENOMIC DNA]</scope>
    <source>
        <strain evidence="6 7">SP32</strain>
    </source>
</reference>
<proteinExistence type="inferred from homology"/>
<dbReference type="InterPro" id="IPR010497">
    <property type="entry name" value="Epoxide_hydro_N"/>
</dbReference>
<dbReference type="PRINTS" id="PR00412">
    <property type="entry name" value="EPOXHYDRLASE"/>
</dbReference>
<dbReference type="PIRSF" id="PIRSF001112">
    <property type="entry name" value="Epoxide_hydrolase"/>
    <property type="match status" value="1"/>
</dbReference>
<dbReference type="AlphaFoldDB" id="A0A6L8VL40"/>
<evidence type="ECO:0000313" key="7">
    <source>
        <dbReference type="Proteomes" id="UP000477083"/>
    </source>
</evidence>
<dbReference type="OrthoDB" id="27092at2"/>
<dbReference type="InterPro" id="IPR029058">
    <property type="entry name" value="AB_hydrolase_fold"/>
</dbReference>
<sequence>MTMQPYQIPFDPDALAELHQRLDRARRVRPVDGAGWDYGIEAGYLDALLADWRAFDWQVQVERLNRLPHQMIEVQGHPIHFVHFPGQGLPVVLSHGWPSTFLEMLPLAERLSAAGHAVILPSLPGIGYSPAATVPGMSAQRVALLWHGLMQALGHDRYAAHGCDVGAHITALMAAEPQGRLIGAHIGSVPLPGARQETRSPEDAAYLARVKAWRDRETGYVEIQRTKPDTLAAALIDSPAGQAAWMAEKFRAWSDPATPIPRETVLATLSIYWFTGCIAPSMRYYLETARLPRRLDAPITLPCGFFLEAPDAGADPATGKLGRAGAPPRAATEPAWNIRRWFVAPEGGHFPALETPDLLAGELLAFLASLEK</sequence>